<keyword evidence="1" id="KW-0472">Membrane</keyword>
<keyword evidence="1" id="KW-0812">Transmembrane</keyword>
<comment type="caution">
    <text evidence="2">The sequence shown here is derived from an EMBL/GenBank/DDBJ whole genome shotgun (WGS) entry which is preliminary data.</text>
</comment>
<evidence type="ECO:0000256" key="1">
    <source>
        <dbReference type="SAM" id="Phobius"/>
    </source>
</evidence>
<keyword evidence="3" id="KW-1185">Reference proteome</keyword>
<dbReference type="InterPro" id="IPR019662">
    <property type="entry name" value="DUF2516"/>
</dbReference>
<keyword evidence="1" id="KW-1133">Transmembrane helix</keyword>
<dbReference type="EMBL" id="BAAARE010000001">
    <property type="protein sequence ID" value="GAA2469606.1"/>
    <property type="molecule type" value="Genomic_DNA"/>
</dbReference>
<feature type="transmembrane region" description="Helical" evidence="1">
    <location>
        <begin position="59"/>
        <end position="76"/>
    </location>
</feature>
<organism evidence="2 3">
    <name type="scientific">Terrabacter carboxydivorans</name>
    <dbReference type="NCBI Taxonomy" id="619730"/>
    <lineage>
        <taxon>Bacteria</taxon>
        <taxon>Bacillati</taxon>
        <taxon>Actinomycetota</taxon>
        <taxon>Actinomycetes</taxon>
        <taxon>Micrococcales</taxon>
        <taxon>Intrasporangiaceae</taxon>
        <taxon>Terrabacter</taxon>
    </lineage>
</organism>
<evidence type="ECO:0000313" key="2">
    <source>
        <dbReference type="EMBL" id="GAA2469606.1"/>
    </source>
</evidence>
<evidence type="ECO:0008006" key="4">
    <source>
        <dbReference type="Google" id="ProtNLM"/>
    </source>
</evidence>
<dbReference type="Pfam" id="PF10724">
    <property type="entry name" value="DUF2516"/>
    <property type="match status" value="1"/>
</dbReference>
<protein>
    <recommendedName>
        <fullName evidence="4">DUF2516 domain-containing protein</fullName>
    </recommendedName>
</protein>
<sequence>MADGEAGYAATMQLYAGYQSLVTLVLGVVALGCEVFAFVDALRHPDNAYVAAGKRTKRFWLLITAVALLFGSISVFNPIGLLGLAGFLGAAVYLADVRPALRQVRGLGGRSSSHW</sequence>
<name>A0ABN3KQU0_9MICO</name>
<gene>
    <name evidence="2" type="ORF">GCM10009858_03660</name>
</gene>
<proteinExistence type="predicted"/>
<feature type="transmembrane region" description="Helical" evidence="1">
    <location>
        <begin position="20"/>
        <end position="39"/>
    </location>
</feature>
<evidence type="ECO:0000313" key="3">
    <source>
        <dbReference type="Proteomes" id="UP001500730"/>
    </source>
</evidence>
<accession>A0ABN3KQU0</accession>
<dbReference type="Proteomes" id="UP001500730">
    <property type="component" value="Unassembled WGS sequence"/>
</dbReference>
<reference evidence="2 3" key="1">
    <citation type="journal article" date="2019" name="Int. J. Syst. Evol. Microbiol.">
        <title>The Global Catalogue of Microorganisms (GCM) 10K type strain sequencing project: providing services to taxonomists for standard genome sequencing and annotation.</title>
        <authorList>
            <consortium name="The Broad Institute Genomics Platform"/>
            <consortium name="The Broad Institute Genome Sequencing Center for Infectious Disease"/>
            <person name="Wu L."/>
            <person name="Ma J."/>
        </authorList>
    </citation>
    <scope>NUCLEOTIDE SEQUENCE [LARGE SCALE GENOMIC DNA]</scope>
    <source>
        <strain evidence="2 3">JCM 16259</strain>
    </source>
</reference>